<keyword evidence="3" id="KW-1185">Reference proteome</keyword>
<protein>
    <submittedName>
        <fullName evidence="2">Uncharacterized protein</fullName>
    </submittedName>
</protein>
<evidence type="ECO:0000256" key="1">
    <source>
        <dbReference type="SAM" id="MobiDB-lite"/>
    </source>
</evidence>
<dbReference type="Proteomes" id="UP000600918">
    <property type="component" value="Unassembled WGS sequence"/>
</dbReference>
<proteinExistence type="predicted"/>
<reference evidence="2" key="1">
    <citation type="journal article" date="2020" name="G3 (Bethesda)">
        <title>High-Quality Assemblies for Three Invasive Social Wasps from the &lt;i&gt;Vespula&lt;/i&gt; Genus.</title>
        <authorList>
            <person name="Harrop T.W.R."/>
            <person name="Guhlin J."/>
            <person name="McLaughlin G.M."/>
            <person name="Permina E."/>
            <person name="Stockwell P."/>
            <person name="Gilligan J."/>
            <person name="Le Lec M.F."/>
            <person name="Gruber M.A.M."/>
            <person name="Quinn O."/>
            <person name="Lovegrove M."/>
            <person name="Duncan E.J."/>
            <person name="Remnant E.J."/>
            <person name="Van Eeckhoven J."/>
            <person name="Graham B."/>
            <person name="Knapp R.A."/>
            <person name="Langford K.W."/>
            <person name="Kronenberg Z."/>
            <person name="Press M.O."/>
            <person name="Eacker S.M."/>
            <person name="Wilson-Rankin E.E."/>
            <person name="Purcell J."/>
            <person name="Lester P.J."/>
            <person name="Dearden P.K."/>
        </authorList>
    </citation>
    <scope>NUCLEOTIDE SEQUENCE</scope>
    <source>
        <strain evidence="2">Volc-1</strain>
    </source>
</reference>
<name>A0A834KUS9_VESPE</name>
<dbReference type="AlphaFoldDB" id="A0A834KUS9"/>
<organism evidence="2 3">
    <name type="scientific">Vespula pensylvanica</name>
    <name type="common">Western yellow jacket</name>
    <name type="synonym">Wasp</name>
    <dbReference type="NCBI Taxonomy" id="30213"/>
    <lineage>
        <taxon>Eukaryota</taxon>
        <taxon>Metazoa</taxon>
        <taxon>Ecdysozoa</taxon>
        <taxon>Arthropoda</taxon>
        <taxon>Hexapoda</taxon>
        <taxon>Insecta</taxon>
        <taxon>Pterygota</taxon>
        <taxon>Neoptera</taxon>
        <taxon>Endopterygota</taxon>
        <taxon>Hymenoptera</taxon>
        <taxon>Apocrita</taxon>
        <taxon>Aculeata</taxon>
        <taxon>Vespoidea</taxon>
        <taxon>Vespidae</taxon>
        <taxon>Vespinae</taxon>
        <taxon>Vespula</taxon>
    </lineage>
</organism>
<sequence length="170" mass="19677">MRHDDYYTVNERTAMGNHDADRSTNVQQPLTTGDRRVYRESLRDRTDLYVEKLVRRIRWMLVTSLRGNRWKIRSFENAMDAVGVSGSRANWLANRIDRPEIRINPSNDPCLLLEQAIDVRSTRESTKVRYSNRCVLRPIGVETREWMSFPVGAVALVAPVPWGFVVMATP</sequence>
<accession>A0A834KUS9</accession>
<evidence type="ECO:0000313" key="2">
    <source>
        <dbReference type="EMBL" id="KAF7413331.1"/>
    </source>
</evidence>
<dbReference type="EMBL" id="JACSDY010000012">
    <property type="protein sequence ID" value="KAF7413331.1"/>
    <property type="molecule type" value="Genomic_DNA"/>
</dbReference>
<feature type="region of interest" description="Disordered" evidence="1">
    <location>
        <begin position="1"/>
        <end position="32"/>
    </location>
</feature>
<evidence type="ECO:0000313" key="3">
    <source>
        <dbReference type="Proteomes" id="UP000600918"/>
    </source>
</evidence>
<gene>
    <name evidence="2" type="ORF">H0235_013182</name>
</gene>
<comment type="caution">
    <text evidence="2">The sequence shown here is derived from an EMBL/GenBank/DDBJ whole genome shotgun (WGS) entry which is preliminary data.</text>
</comment>